<dbReference type="OMA" id="RPEYEVQ"/>
<proteinExistence type="inferred from homology"/>
<keyword evidence="5" id="KW-1185">Reference proteome</keyword>
<dbReference type="Pfam" id="PF12736">
    <property type="entry name" value="CABIT"/>
    <property type="match status" value="2"/>
</dbReference>
<comment type="similarity">
    <text evidence="1">Belongs to the themis family.</text>
</comment>
<dbReference type="STRING" id="244447.ENSCSEP00000029831"/>
<dbReference type="AlphaFoldDB" id="A0A3P8WWR4"/>
<dbReference type="Ensembl" id="ENSCSET00000030234.1">
    <property type="protein sequence ID" value="ENSCSEP00000029831.1"/>
    <property type="gene ID" value="ENSCSEG00000019124.1"/>
</dbReference>
<feature type="domain" description="CABIT" evidence="3">
    <location>
        <begin position="21"/>
        <end position="200"/>
    </location>
</feature>
<feature type="region of interest" description="Disordered" evidence="2">
    <location>
        <begin position="527"/>
        <end position="584"/>
    </location>
</feature>
<sequence>MADAAALPLQSLIASLEKQCLPRILQVVSGVYFQGSVYELSGSEVCFSTGDLIKVVGIELQSVSCEDVGSEDKFELPINYTGRFTVVPEKMPYGSVEELLSLRPLGLDSSLPFTFTSSSKMDFNNFTLGSGRPLTILSIEHQEGQDDLVRCHVSVREGTSAEVRIPLSFRGEFYECESQDSFSLQEIMSSPLNITVTLFSLFHFYTVRNGVLTFPSSLEMDVIDVTSLYKDMSFLRPLSLTDVLSRPAESFPCVVEILEEPHVHSLFRCSWFLELSKRERLIFHRVETTPMVLLSTAKFRKAQQYFLLSHQYGGRFRRQPREFSCVYELFVASSQAPGLKVSVTRNCEEFEEEGLPALSVGEQLEVLDDGDDDDDDSDEKEEETKHEDVREEVLLLPLYMRGQFVEVLSDTKKYRLRNLSKDFSVPLNVKVVSRDTELRSDPLAGLPCLRTEGSLLEPTIQASFLHTPTQCFLIPAKWFSMSLTVTEDPLPWSGPQPPECHMESVIEVTDIFFNEFCKRRYSDVAPPPVPPRKHCPPVARGHRSHHEPDSDRAPTKELSSLTLTVAKKRSPPPPPTVTDVDSDHDYEVVDESLLKFLKSAEESAVFL</sequence>
<reference evidence="4 5" key="1">
    <citation type="journal article" date="2014" name="Nat. Genet.">
        <title>Whole-genome sequence of a flatfish provides insights into ZW sex chromosome evolution and adaptation to a benthic lifestyle.</title>
        <authorList>
            <person name="Chen S."/>
            <person name="Zhang G."/>
            <person name="Shao C."/>
            <person name="Huang Q."/>
            <person name="Liu G."/>
            <person name="Zhang P."/>
            <person name="Song W."/>
            <person name="An N."/>
            <person name="Chalopin D."/>
            <person name="Volff J.N."/>
            <person name="Hong Y."/>
            <person name="Li Q."/>
            <person name="Sha Z."/>
            <person name="Zhou H."/>
            <person name="Xie M."/>
            <person name="Yu Q."/>
            <person name="Liu Y."/>
            <person name="Xiang H."/>
            <person name="Wang N."/>
            <person name="Wu K."/>
            <person name="Yang C."/>
            <person name="Zhou Q."/>
            <person name="Liao X."/>
            <person name="Yang L."/>
            <person name="Hu Q."/>
            <person name="Zhang J."/>
            <person name="Meng L."/>
            <person name="Jin L."/>
            <person name="Tian Y."/>
            <person name="Lian J."/>
            <person name="Yang J."/>
            <person name="Miao G."/>
            <person name="Liu S."/>
            <person name="Liang Z."/>
            <person name="Yan F."/>
            <person name="Li Y."/>
            <person name="Sun B."/>
            <person name="Zhang H."/>
            <person name="Zhang J."/>
            <person name="Zhu Y."/>
            <person name="Du M."/>
            <person name="Zhao Y."/>
            <person name="Schartl M."/>
            <person name="Tang Q."/>
            <person name="Wang J."/>
        </authorList>
    </citation>
    <scope>NUCLEOTIDE SEQUENCE</scope>
</reference>
<dbReference type="InterPro" id="IPR039671">
    <property type="entry name" value="THEMIS"/>
</dbReference>
<feature type="compositionally biased region" description="Basic and acidic residues" evidence="2">
    <location>
        <begin position="546"/>
        <end position="555"/>
    </location>
</feature>
<name>A0A3P8WWR4_CYNSE</name>
<feature type="domain" description="CABIT" evidence="3">
    <location>
        <begin position="251"/>
        <end position="462"/>
    </location>
</feature>
<evidence type="ECO:0000313" key="4">
    <source>
        <dbReference type="Ensembl" id="ENSCSEP00000029831.1"/>
    </source>
</evidence>
<reference evidence="4" key="3">
    <citation type="submission" date="2025-09" db="UniProtKB">
        <authorList>
            <consortium name="Ensembl"/>
        </authorList>
    </citation>
    <scope>IDENTIFICATION</scope>
</reference>
<feature type="compositionally biased region" description="Basic residues" evidence="2">
    <location>
        <begin position="531"/>
        <end position="545"/>
    </location>
</feature>
<dbReference type="InterPro" id="IPR025946">
    <property type="entry name" value="CABIT_dom"/>
</dbReference>
<dbReference type="GO" id="GO:0005634">
    <property type="term" value="C:nucleus"/>
    <property type="evidence" value="ECO:0007669"/>
    <property type="project" value="TreeGrafter"/>
</dbReference>
<dbReference type="InParanoid" id="A0A3P8WWR4"/>
<evidence type="ECO:0000313" key="5">
    <source>
        <dbReference type="Proteomes" id="UP000265120"/>
    </source>
</evidence>
<dbReference type="FunCoup" id="A0A3P8WWR4">
    <property type="interactions" value="728"/>
</dbReference>
<protein>
    <submittedName>
        <fullName evidence="4">Thymocyte selection associated family member 2</fullName>
    </submittedName>
</protein>
<accession>A0A3P8WWR4</accession>
<evidence type="ECO:0000256" key="2">
    <source>
        <dbReference type="SAM" id="MobiDB-lite"/>
    </source>
</evidence>
<dbReference type="GO" id="GO:0050852">
    <property type="term" value="P:T cell receptor signaling pathway"/>
    <property type="evidence" value="ECO:0007669"/>
    <property type="project" value="TreeGrafter"/>
</dbReference>
<feature type="compositionally biased region" description="Acidic residues" evidence="2">
    <location>
        <begin position="367"/>
        <end position="381"/>
    </location>
</feature>
<dbReference type="Proteomes" id="UP000265120">
    <property type="component" value="Chromosome 13"/>
</dbReference>
<evidence type="ECO:0000256" key="1">
    <source>
        <dbReference type="ARBA" id="ARBA00006414"/>
    </source>
</evidence>
<dbReference type="GeneTree" id="ENSGT00530000063770"/>
<dbReference type="GO" id="GO:0005737">
    <property type="term" value="C:cytoplasm"/>
    <property type="evidence" value="ECO:0007669"/>
    <property type="project" value="TreeGrafter"/>
</dbReference>
<organism evidence="4 5">
    <name type="scientific">Cynoglossus semilaevis</name>
    <name type="common">Tongue sole</name>
    <dbReference type="NCBI Taxonomy" id="244447"/>
    <lineage>
        <taxon>Eukaryota</taxon>
        <taxon>Metazoa</taxon>
        <taxon>Chordata</taxon>
        <taxon>Craniata</taxon>
        <taxon>Vertebrata</taxon>
        <taxon>Euteleostomi</taxon>
        <taxon>Actinopterygii</taxon>
        <taxon>Neopterygii</taxon>
        <taxon>Teleostei</taxon>
        <taxon>Neoteleostei</taxon>
        <taxon>Acanthomorphata</taxon>
        <taxon>Carangaria</taxon>
        <taxon>Pleuronectiformes</taxon>
        <taxon>Pleuronectoidei</taxon>
        <taxon>Cynoglossidae</taxon>
        <taxon>Cynoglossinae</taxon>
        <taxon>Cynoglossus</taxon>
    </lineage>
</organism>
<reference evidence="4" key="2">
    <citation type="submission" date="2025-08" db="UniProtKB">
        <authorList>
            <consortium name="Ensembl"/>
        </authorList>
    </citation>
    <scope>IDENTIFICATION</scope>
</reference>
<dbReference type="PANTHER" id="PTHR15215">
    <property type="entry name" value="CABIT DOMAIN-CONTAINING PROTEIN"/>
    <property type="match status" value="1"/>
</dbReference>
<feature type="region of interest" description="Disordered" evidence="2">
    <location>
        <begin position="367"/>
        <end position="387"/>
    </location>
</feature>
<evidence type="ECO:0000259" key="3">
    <source>
        <dbReference type="Pfam" id="PF12736"/>
    </source>
</evidence>
<dbReference type="PANTHER" id="PTHR15215:SF2">
    <property type="entry name" value="PROTEIN THEMIS2"/>
    <property type="match status" value="1"/>
</dbReference>